<dbReference type="Proteomes" id="UP001501598">
    <property type="component" value="Unassembled WGS sequence"/>
</dbReference>
<sequence>MPAEYLRRALAQHAVRQRGEVGLELPESSAGVATGGQRADLHVGMGQEEPQQLSPGIATRSCDRDPYHADDYAESWKLMQRDSRFTLAP</sequence>
<gene>
    <name evidence="1" type="ORF">GCM10023175_45600</name>
</gene>
<proteinExistence type="predicted"/>
<dbReference type="EMBL" id="BAABGT010000071">
    <property type="protein sequence ID" value="GAA4552232.1"/>
    <property type="molecule type" value="Genomic_DNA"/>
</dbReference>
<comment type="caution">
    <text evidence="1">The sequence shown here is derived from an EMBL/GenBank/DDBJ whole genome shotgun (WGS) entry which is preliminary data.</text>
</comment>
<protein>
    <submittedName>
        <fullName evidence="1">Uncharacterized protein</fullName>
    </submittedName>
</protein>
<evidence type="ECO:0000313" key="1">
    <source>
        <dbReference type="EMBL" id="GAA4552232.1"/>
    </source>
</evidence>
<evidence type="ECO:0000313" key="2">
    <source>
        <dbReference type="Proteomes" id="UP001501598"/>
    </source>
</evidence>
<name>A0ABP8RWD9_9PSEU</name>
<keyword evidence="2" id="KW-1185">Reference proteome</keyword>
<reference evidence="2" key="1">
    <citation type="journal article" date="2019" name="Int. J. Syst. Evol. Microbiol.">
        <title>The Global Catalogue of Microorganisms (GCM) 10K type strain sequencing project: providing services to taxonomists for standard genome sequencing and annotation.</title>
        <authorList>
            <consortium name="The Broad Institute Genomics Platform"/>
            <consortium name="The Broad Institute Genome Sequencing Center for Infectious Disease"/>
            <person name="Wu L."/>
            <person name="Ma J."/>
        </authorList>
    </citation>
    <scope>NUCLEOTIDE SEQUENCE [LARGE SCALE GENOMIC DNA]</scope>
    <source>
        <strain evidence="2">JCM 17906</strain>
    </source>
</reference>
<accession>A0ABP8RWD9</accession>
<organism evidence="1 2">
    <name type="scientific">Pseudonocardia xishanensis</name>
    <dbReference type="NCBI Taxonomy" id="630995"/>
    <lineage>
        <taxon>Bacteria</taxon>
        <taxon>Bacillati</taxon>
        <taxon>Actinomycetota</taxon>
        <taxon>Actinomycetes</taxon>
        <taxon>Pseudonocardiales</taxon>
        <taxon>Pseudonocardiaceae</taxon>
        <taxon>Pseudonocardia</taxon>
    </lineage>
</organism>